<keyword evidence="6 7" id="KW-0472">Membrane</keyword>
<evidence type="ECO:0000256" key="1">
    <source>
        <dbReference type="ARBA" id="ARBA00004141"/>
    </source>
</evidence>
<evidence type="ECO:0000256" key="7">
    <source>
        <dbReference type="SAM" id="Phobius"/>
    </source>
</evidence>
<evidence type="ECO:0000256" key="3">
    <source>
        <dbReference type="ARBA" id="ARBA00022448"/>
    </source>
</evidence>
<dbReference type="Gene3D" id="1.20.1530.20">
    <property type="match status" value="1"/>
</dbReference>
<evidence type="ECO:0000256" key="5">
    <source>
        <dbReference type="ARBA" id="ARBA00022989"/>
    </source>
</evidence>
<reference evidence="9 10" key="1">
    <citation type="journal article" date="2016" name="Nat. Commun.">
        <title>Thousands of microbial genomes shed light on interconnected biogeochemical processes in an aquifer system.</title>
        <authorList>
            <person name="Anantharaman K."/>
            <person name="Brown C.T."/>
            <person name="Hug L.A."/>
            <person name="Sharon I."/>
            <person name="Castelle C.J."/>
            <person name="Probst A.J."/>
            <person name="Thomas B.C."/>
            <person name="Singh A."/>
            <person name="Wilkins M.J."/>
            <person name="Karaoz U."/>
            <person name="Brodie E.L."/>
            <person name="Williams K.H."/>
            <person name="Hubbard S.S."/>
            <person name="Banfield J.F."/>
        </authorList>
    </citation>
    <scope>NUCLEOTIDE SEQUENCE [LARGE SCALE GENOMIC DNA]</scope>
</reference>
<dbReference type="InterPro" id="IPR003148">
    <property type="entry name" value="RCK_N"/>
</dbReference>
<dbReference type="GO" id="GO:0006813">
    <property type="term" value="P:potassium ion transport"/>
    <property type="evidence" value="ECO:0007669"/>
    <property type="project" value="InterPro"/>
</dbReference>
<dbReference type="InterPro" id="IPR006153">
    <property type="entry name" value="Cation/H_exchanger_TM"/>
</dbReference>
<feature type="transmembrane region" description="Helical" evidence="7">
    <location>
        <begin position="347"/>
        <end position="368"/>
    </location>
</feature>
<dbReference type="PANTHER" id="PTHR42751:SF3">
    <property type="entry name" value="SODIUM_GLUTAMATE SYMPORTER"/>
    <property type="match status" value="1"/>
</dbReference>
<dbReference type="Pfam" id="PF02254">
    <property type="entry name" value="TrkA_N"/>
    <property type="match status" value="1"/>
</dbReference>
<dbReference type="GO" id="GO:1902600">
    <property type="term" value="P:proton transmembrane transport"/>
    <property type="evidence" value="ECO:0007669"/>
    <property type="project" value="InterPro"/>
</dbReference>
<feature type="transmembrane region" description="Helical" evidence="7">
    <location>
        <begin position="50"/>
        <end position="69"/>
    </location>
</feature>
<feature type="domain" description="RCK N-terminal" evidence="8">
    <location>
        <begin position="401"/>
        <end position="518"/>
    </location>
</feature>
<feature type="transmembrane region" description="Helical" evidence="7">
    <location>
        <begin position="6"/>
        <end position="23"/>
    </location>
</feature>
<evidence type="ECO:0000256" key="4">
    <source>
        <dbReference type="ARBA" id="ARBA00022692"/>
    </source>
</evidence>
<keyword evidence="5 7" id="KW-1133">Transmembrane helix</keyword>
<keyword evidence="4 7" id="KW-0812">Transmembrane</keyword>
<feature type="transmembrane region" description="Helical" evidence="7">
    <location>
        <begin position="318"/>
        <end position="341"/>
    </location>
</feature>
<dbReference type="GO" id="GO:0015297">
    <property type="term" value="F:antiporter activity"/>
    <property type="evidence" value="ECO:0007669"/>
    <property type="project" value="InterPro"/>
</dbReference>
<comment type="caution">
    <text evidence="9">The sequence shown here is derived from an EMBL/GenBank/DDBJ whole genome shotgun (WGS) entry which is preliminary data.</text>
</comment>
<feature type="transmembrane region" description="Helical" evidence="7">
    <location>
        <begin position="142"/>
        <end position="165"/>
    </location>
</feature>
<feature type="transmembrane region" description="Helical" evidence="7">
    <location>
        <begin position="28"/>
        <end position="44"/>
    </location>
</feature>
<evidence type="ECO:0000313" key="10">
    <source>
        <dbReference type="Proteomes" id="UP000177060"/>
    </source>
</evidence>
<comment type="subcellular location">
    <subcellularLocation>
        <location evidence="1">Membrane</location>
        <topology evidence="1">Multi-pass membrane protein</topology>
    </subcellularLocation>
</comment>
<dbReference type="Gene3D" id="3.40.50.720">
    <property type="entry name" value="NAD(P)-binding Rossmann-like Domain"/>
    <property type="match status" value="1"/>
</dbReference>
<feature type="transmembrane region" description="Helical" evidence="7">
    <location>
        <begin position="81"/>
        <end position="105"/>
    </location>
</feature>
<sequence>MDFSQIAILLSTAAIFGILVKRLRQPILIGYLFAGFLLAVTGLLKDNTLVEGLGKVGVALLLFLVGLEMNVRELPTVGKAAFYTGIGQIVFTFGVGMLLGILLGFNLVTSSYLAIAVSFSSTIIIVKLLSEKNALGSLYGKISVGFLLVQDFVAIVILIFLSGFGRGGIEFADFSSLAIKALLLLATLWILSKKILPNLFEKYVANSSELLFIVSIAWALGLSALVTKIGFTLEIGGFLAGLALSNLPEHLEIASRTRPLRDFFLTIFFLGLGSNLVVGNLSEILLPAIIYSLLVLVGNPIIVMIVMGFLRFKRRTSFLASVTVAQISEFSLIVVAMGYSLGHISQSHVALTVTIAAITMTMSTYLILGADKLYLKIKDNLKIFERKNTQEISLLKDEVLEDHIVLIGCYRTGYRLLSLFKKKNISFVIVDFNPEVYKKLTAENYPVIFGDIADPEILEAVSLDQAKLIISTIDGLTDNLVLLEYIRKLAKKPLSIFTASTRTNALKFYESGANYVIVPDVVAGDHIRHIIKTYGFSGDKLAKVGKNHFNRLIFT</sequence>
<dbReference type="Proteomes" id="UP000177060">
    <property type="component" value="Unassembled WGS sequence"/>
</dbReference>
<feature type="transmembrane region" description="Helical" evidence="7">
    <location>
        <begin position="203"/>
        <end position="223"/>
    </location>
</feature>
<dbReference type="PANTHER" id="PTHR42751">
    <property type="entry name" value="SODIUM/HYDROGEN EXCHANGER FAMILY/TRKA DOMAIN PROTEIN"/>
    <property type="match status" value="1"/>
</dbReference>
<keyword evidence="3" id="KW-0813">Transport</keyword>
<dbReference type="Pfam" id="PF00999">
    <property type="entry name" value="Na_H_Exchanger"/>
    <property type="match status" value="1"/>
</dbReference>
<feature type="transmembrane region" description="Helical" evidence="7">
    <location>
        <begin position="171"/>
        <end position="191"/>
    </location>
</feature>
<dbReference type="GO" id="GO:0016020">
    <property type="term" value="C:membrane"/>
    <property type="evidence" value="ECO:0007669"/>
    <property type="project" value="UniProtKB-SubCell"/>
</dbReference>
<name>A0A1F8BCC5_9BACT</name>
<dbReference type="InterPro" id="IPR038770">
    <property type="entry name" value="Na+/solute_symporter_sf"/>
</dbReference>
<dbReference type="SUPFAM" id="SSF51735">
    <property type="entry name" value="NAD(P)-binding Rossmann-fold domains"/>
    <property type="match status" value="1"/>
</dbReference>
<dbReference type="EMBL" id="MGHE01000047">
    <property type="protein sequence ID" value="OGM61329.1"/>
    <property type="molecule type" value="Genomic_DNA"/>
</dbReference>
<evidence type="ECO:0000256" key="6">
    <source>
        <dbReference type="ARBA" id="ARBA00023136"/>
    </source>
</evidence>
<dbReference type="AlphaFoldDB" id="A0A1F8BCC5"/>
<proteinExistence type="inferred from homology"/>
<feature type="transmembrane region" description="Helical" evidence="7">
    <location>
        <begin position="284"/>
        <end position="306"/>
    </location>
</feature>
<feature type="transmembrane region" description="Helical" evidence="7">
    <location>
        <begin position="111"/>
        <end position="130"/>
    </location>
</feature>
<evidence type="ECO:0000259" key="8">
    <source>
        <dbReference type="PROSITE" id="PS51201"/>
    </source>
</evidence>
<dbReference type="PROSITE" id="PS51201">
    <property type="entry name" value="RCK_N"/>
    <property type="match status" value="1"/>
</dbReference>
<accession>A0A1F8BCC5</accession>
<evidence type="ECO:0000256" key="2">
    <source>
        <dbReference type="ARBA" id="ARBA00005551"/>
    </source>
</evidence>
<organism evidence="9 10">
    <name type="scientific">Candidatus Woesebacteria bacterium RIFCSPLOWO2_01_FULL_39_14</name>
    <dbReference type="NCBI Taxonomy" id="1802518"/>
    <lineage>
        <taxon>Bacteria</taxon>
        <taxon>Candidatus Woeseibacteriota</taxon>
    </lineage>
</organism>
<dbReference type="InterPro" id="IPR036291">
    <property type="entry name" value="NAD(P)-bd_dom_sf"/>
</dbReference>
<protein>
    <recommendedName>
        <fullName evidence="8">RCK N-terminal domain-containing protein</fullName>
    </recommendedName>
</protein>
<comment type="similarity">
    <text evidence="2">Belongs to the monovalent cation:proton antiporter 2 (CPA2) transporter (TC 2.A.37) family.</text>
</comment>
<gene>
    <name evidence="9" type="ORF">A3A52_03465</name>
</gene>
<evidence type="ECO:0000313" key="9">
    <source>
        <dbReference type="EMBL" id="OGM61329.1"/>
    </source>
</evidence>